<gene>
    <name evidence="5" type="primary">11414950</name>
    <name evidence="3" type="ordered locus">MTR_2g086850</name>
    <name evidence="4" type="ORF">MtrunA17_Chr2g0321781</name>
</gene>
<reference evidence="4" key="5">
    <citation type="journal article" date="2018" name="Nat. Plants">
        <title>Whole-genome landscape of Medicago truncatula symbiotic genes.</title>
        <authorList>
            <person name="Pecrix Y."/>
            <person name="Gamas P."/>
            <person name="Carrere S."/>
        </authorList>
    </citation>
    <scope>NUCLEOTIDE SEQUENCE</scope>
    <source>
        <tissue evidence="4">Leaves</tissue>
    </source>
</reference>
<dbReference type="PaxDb" id="3880-AES67105"/>
<feature type="compositionally biased region" description="Basic and acidic residues" evidence="1">
    <location>
        <begin position="7"/>
        <end position="20"/>
    </location>
</feature>
<sequence>MSKRKSRGLELRHPSPEESKSSSVDHLPGLVSPCSSSSSISNSSKMTVHDQGASTETKEDNVAQYANAITKEMVLVGCPKCYMYVMSSEVEPKCPKCKTTVFLDLFIEED</sequence>
<name>G7IHG7_MEDTR</name>
<accession>G7IHG7</accession>
<evidence type="ECO:0000313" key="3">
    <source>
        <dbReference type="EMBL" id="AES67105.1"/>
    </source>
</evidence>
<dbReference type="InterPro" id="IPR055281">
    <property type="entry name" value="GIR1-2/SIED1"/>
</dbReference>
<protein>
    <recommendedName>
        <fullName evidence="2">GIR1-like zinc ribbon domain-containing protein</fullName>
    </recommendedName>
</protein>
<dbReference type="STRING" id="3880.G7IHG7"/>
<reference evidence="3 6" key="2">
    <citation type="journal article" date="2014" name="BMC Genomics">
        <title>An improved genome release (version Mt4.0) for the model legume Medicago truncatula.</title>
        <authorList>
            <person name="Tang H."/>
            <person name="Krishnakumar V."/>
            <person name="Bidwell S."/>
            <person name="Rosen B."/>
            <person name="Chan A."/>
            <person name="Zhou S."/>
            <person name="Gentzbittel L."/>
            <person name="Childs K.L."/>
            <person name="Yandell M."/>
            <person name="Gundlach H."/>
            <person name="Mayer K.F."/>
            <person name="Schwartz D.C."/>
            <person name="Town C.D."/>
        </authorList>
    </citation>
    <scope>GENOME REANNOTATION</scope>
    <source>
        <strain evidence="5 6">cv. Jemalong A17</strain>
    </source>
</reference>
<reference evidence="3 6" key="1">
    <citation type="journal article" date="2011" name="Nature">
        <title>The Medicago genome provides insight into the evolution of rhizobial symbioses.</title>
        <authorList>
            <person name="Young N.D."/>
            <person name="Debelle F."/>
            <person name="Oldroyd G.E."/>
            <person name="Geurts R."/>
            <person name="Cannon S.B."/>
            <person name="Udvardi M.K."/>
            <person name="Benedito V.A."/>
            <person name="Mayer K.F."/>
            <person name="Gouzy J."/>
            <person name="Schoof H."/>
            <person name="Van de Peer Y."/>
            <person name="Proost S."/>
            <person name="Cook D.R."/>
            <person name="Meyers B.C."/>
            <person name="Spannagl M."/>
            <person name="Cheung F."/>
            <person name="De Mita S."/>
            <person name="Krishnakumar V."/>
            <person name="Gundlach H."/>
            <person name="Zhou S."/>
            <person name="Mudge J."/>
            <person name="Bharti A.K."/>
            <person name="Murray J.D."/>
            <person name="Naoumkina M.A."/>
            <person name="Rosen B."/>
            <person name="Silverstein K.A."/>
            <person name="Tang H."/>
            <person name="Rombauts S."/>
            <person name="Zhao P.X."/>
            <person name="Zhou P."/>
            <person name="Barbe V."/>
            <person name="Bardou P."/>
            <person name="Bechner M."/>
            <person name="Bellec A."/>
            <person name="Berger A."/>
            <person name="Berges H."/>
            <person name="Bidwell S."/>
            <person name="Bisseling T."/>
            <person name="Choisne N."/>
            <person name="Couloux A."/>
            <person name="Denny R."/>
            <person name="Deshpande S."/>
            <person name="Dai X."/>
            <person name="Doyle J.J."/>
            <person name="Dudez A.M."/>
            <person name="Farmer A.D."/>
            <person name="Fouteau S."/>
            <person name="Franken C."/>
            <person name="Gibelin C."/>
            <person name="Gish J."/>
            <person name="Goldstein S."/>
            <person name="Gonzalez A.J."/>
            <person name="Green P.J."/>
            <person name="Hallab A."/>
            <person name="Hartog M."/>
            <person name="Hua A."/>
            <person name="Humphray S.J."/>
            <person name="Jeong D.H."/>
            <person name="Jing Y."/>
            <person name="Jocker A."/>
            <person name="Kenton S.M."/>
            <person name="Kim D.J."/>
            <person name="Klee K."/>
            <person name="Lai H."/>
            <person name="Lang C."/>
            <person name="Lin S."/>
            <person name="Macmil S.L."/>
            <person name="Magdelenat G."/>
            <person name="Matthews L."/>
            <person name="McCorrison J."/>
            <person name="Monaghan E.L."/>
            <person name="Mun J.H."/>
            <person name="Najar F.Z."/>
            <person name="Nicholson C."/>
            <person name="Noirot C."/>
            <person name="O'Bleness M."/>
            <person name="Paule C.R."/>
            <person name="Poulain J."/>
            <person name="Prion F."/>
            <person name="Qin B."/>
            <person name="Qu C."/>
            <person name="Retzel E.F."/>
            <person name="Riddle C."/>
            <person name="Sallet E."/>
            <person name="Samain S."/>
            <person name="Samson N."/>
            <person name="Sanders I."/>
            <person name="Saurat O."/>
            <person name="Scarpelli C."/>
            <person name="Schiex T."/>
            <person name="Segurens B."/>
            <person name="Severin A.J."/>
            <person name="Sherrier D.J."/>
            <person name="Shi R."/>
            <person name="Sims S."/>
            <person name="Singer S.R."/>
            <person name="Sinharoy S."/>
            <person name="Sterck L."/>
            <person name="Viollet A."/>
            <person name="Wang B.B."/>
            <person name="Wang K."/>
            <person name="Wang M."/>
            <person name="Wang X."/>
            <person name="Warfsmann J."/>
            <person name="Weissenbach J."/>
            <person name="White D.D."/>
            <person name="White J.D."/>
            <person name="Wiley G.B."/>
            <person name="Wincker P."/>
            <person name="Xing Y."/>
            <person name="Yang L."/>
            <person name="Yao Z."/>
            <person name="Ying F."/>
            <person name="Zhai J."/>
            <person name="Zhou L."/>
            <person name="Zuber A."/>
            <person name="Denarie J."/>
            <person name="Dixon R.A."/>
            <person name="May G.D."/>
            <person name="Schwartz D.C."/>
            <person name="Rogers J."/>
            <person name="Quetier F."/>
            <person name="Town C.D."/>
            <person name="Roe B.A."/>
        </authorList>
    </citation>
    <scope>NUCLEOTIDE SEQUENCE [LARGE SCALE GENOMIC DNA]</scope>
    <source>
        <strain evidence="3">A17</strain>
        <strain evidence="5 6">cv. Jemalong A17</strain>
    </source>
</reference>
<reference evidence="7" key="4">
    <citation type="journal article" date="2018" name="Nat. Plants">
        <title>Whole-genome landscape of Medicago truncatula symbiotic genes.</title>
        <authorList>
            <person name="Pecrix Y."/>
            <person name="Staton S.E."/>
            <person name="Sallet E."/>
            <person name="Lelandais-Briere C."/>
            <person name="Moreau S."/>
            <person name="Carrere S."/>
            <person name="Blein T."/>
            <person name="Jardinaud M.F."/>
            <person name="Latrasse D."/>
            <person name="Zouine M."/>
            <person name="Zahm M."/>
            <person name="Kreplak J."/>
            <person name="Mayjonade B."/>
            <person name="Satge C."/>
            <person name="Perez M."/>
            <person name="Cauet S."/>
            <person name="Marande W."/>
            <person name="Chantry-Darmon C."/>
            <person name="Lopez-Roques C."/>
            <person name="Bouchez O."/>
            <person name="Berard A."/>
            <person name="Debelle F."/>
            <person name="Munos S."/>
            <person name="Bendahmane A."/>
            <person name="Berges H."/>
            <person name="Niebel A."/>
            <person name="Buitink J."/>
            <person name="Frugier F."/>
            <person name="Benhamed M."/>
            <person name="Crespi M."/>
            <person name="Gouzy J."/>
            <person name="Gamas P."/>
        </authorList>
    </citation>
    <scope>NUCLEOTIDE SEQUENCE [LARGE SCALE GENOMIC DNA]</scope>
    <source>
        <strain evidence="7">cv. Jemalong A17</strain>
    </source>
</reference>
<proteinExistence type="predicted"/>
<feature type="compositionally biased region" description="Low complexity" evidence="1">
    <location>
        <begin position="32"/>
        <end position="44"/>
    </location>
</feature>
<evidence type="ECO:0000313" key="4">
    <source>
        <dbReference type="EMBL" id="RHN75487.1"/>
    </source>
</evidence>
<organism evidence="3 6">
    <name type="scientific">Medicago truncatula</name>
    <name type="common">Barrel medic</name>
    <name type="synonym">Medicago tribuloides</name>
    <dbReference type="NCBI Taxonomy" id="3880"/>
    <lineage>
        <taxon>Eukaryota</taxon>
        <taxon>Viridiplantae</taxon>
        <taxon>Streptophyta</taxon>
        <taxon>Embryophyta</taxon>
        <taxon>Tracheophyta</taxon>
        <taxon>Spermatophyta</taxon>
        <taxon>Magnoliopsida</taxon>
        <taxon>eudicotyledons</taxon>
        <taxon>Gunneridae</taxon>
        <taxon>Pentapetalae</taxon>
        <taxon>rosids</taxon>
        <taxon>fabids</taxon>
        <taxon>Fabales</taxon>
        <taxon>Fabaceae</taxon>
        <taxon>Papilionoideae</taxon>
        <taxon>50 kb inversion clade</taxon>
        <taxon>NPAAA clade</taxon>
        <taxon>Hologalegina</taxon>
        <taxon>IRL clade</taxon>
        <taxon>Trifolieae</taxon>
        <taxon>Medicago</taxon>
    </lineage>
</organism>
<dbReference type="EnsemblPlants" id="AES67105">
    <property type="protein sequence ID" value="AES67105"/>
    <property type="gene ID" value="MTR_2g086850"/>
</dbReference>
<evidence type="ECO:0000313" key="6">
    <source>
        <dbReference type="Proteomes" id="UP000002051"/>
    </source>
</evidence>
<dbReference type="PANTHER" id="PTHR33177">
    <property type="entry name" value="PUTATIVE-RELATED"/>
    <property type="match status" value="1"/>
</dbReference>
<dbReference type="Gramene" id="rna11705">
    <property type="protein sequence ID" value="RHN75487.1"/>
    <property type="gene ID" value="gene11705"/>
</dbReference>
<dbReference type="HOGENOM" id="CLU_109567_2_1_1"/>
<dbReference type="PANTHER" id="PTHR33177:SF79">
    <property type="entry name" value="LITAF DOMAIN-CONTAINING PROTEIN"/>
    <property type="match status" value="1"/>
</dbReference>
<dbReference type="EMBL" id="PSQE01000002">
    <property type="protein sequence ID" value="RHN75487.1"/>
    <property type="molecule type" value="Genomic_DNA"/>
</dbReference>
<feature type="domain" description="GIR1-like zinc ribbon" evidence="2">
    <location>
        <begin position="73"/>
        <end position="105"/>
    </location>
</feature>
<feature type="region of interest" description="Disordered" evidence="1">
    <location>
        <begin position="1"/>
        <end position="59"/>
    </location>
</feature>
<evidence type="ECO:0000259" key="2">
    <source>
        <dbReference type="Pfam" id="PF24747"/>
    </source>
</evidence>
<keyword evidence="6" id="KW-1185">Reference proteome</keyword>
<dbReference type="Pfam" id="PF24747">
    <property type="entry name" value="Zn-ribbon_GIR1"/>
    <property type="match status" value="1"/>
</dbReference>
<dbReference type="EMBL" id="CM001218">
    <property type="protein sequence ID" value="AES67105.1"/>
    <property type="molecule type" value="Genomic_DNA"/>
</dbReference>
<dbReference type="InterPro" id="IPR056440">
    <property type="entry name" value="Zn-ribbon_GIR1"/>
</dbReference>
<reference evidence="5" key="3">
    <citation type="submission" date="2015-04" db="UniProtKB">
        <authorList>
            <consortium name="EnsemblPlants"/>
        </authorList>
    </citation>
    <scope>IDENTIFICATION</scope>
    <source>
        <strain evidence="5">cv. Jemalong A17</strain>
    </source>
</reference>
<dbReference type="Proteomes" id="UP000265566">
    <property type="component" value="Chromosome 2"/>
</dbReference>
<dbReference type="KEGG" id="mtr:11414950"/>
<evidence type="ECO:0000256" key="1">
    <source>
        <dbReference type="SAM" id="MobiDB-lite"/>
    </source>
</evidence>
<evidence type="ECO:0000313" key="5">
    <source>
        <dbReference type="EnsemblPlants" id="AES67105"/>
    </source>
</evidence>
<dbReference type="Proteomes" id="UP000002051">
    <property type="component" value="Chromosome 2"/>
</dbReference>
<evidence type="ECO:0000313" key="7">
    <source>
        <dbReference type="Proteomes" id="UP000265566"/>
    </source>
</evidence>
<dbReference type="OrthoDB" id="1930194at2759"/>
<dbReference type="AlphaFoldDB" id="G7IHG7"/>